<comment type="function">
    <text evidence="10">Ubiquitin ligase protein which is a component of the N-end rule pathway. Recognizes and binds to proteins bearing specific N-terminal residues that are destabilizing according to the N-end rule, leading to their ubiquitination and subsequent degradation.</text>
</comment>
<name>A0ABD3P1Q6_9STRA</name>
<feature type="region of interest" description="Disordered" evidence="11">
    <location>
        <begin position="3042"/>
        <end position="3079"/>
    </location>
</feature>
<feature type="compositionally biased region" description="Basic and acidic residues" evidence="11">
    <location>
        <begin position="3047"/>
        <end position="3059"/>
    </location>
</feature>
<evidence type="ECO:0000256" key="2">
    <source>
        <dbReference type="ARBA" id="ARBA00004906"/>
    </source>
</evidence>
<dbReference type="EC" id="2.3.2.27" evidence="10"/>
<dbReference type="GO" id="GO:0071596">
    <property type="term" value="P:ubiquitin-dependent protein catabolic process via the N-end rule pathway"/>
    <property type="evidence" value="ECO:0007669"/>
    <property type="project" value="UniProtKB-UniRule"/>
</dbReference>
<dbReference type="Proteomes" id="UP001530400">
    <property type="component" value="Unassembled WGS sequence"/>
</dbReference>
<dbReference type="InterPro" id="IPR039164">
    <property type="entry name" value="UBR1-like"/>
</dbReference>
<feature type="region of interest" description="Disordered" evidence="11">
    <location>
        <begin position="27"/>
        <end position="61"/>
    </location>
</feature>
<accession>A0ABD3P1Q6</accession>
<organism evidence="13 14">
    <name type="scientific">Cyclotella atomus</name>
    <dbReference type="NCBI Taxonomy" id="382360"/>
    <lineage>
        <taxon>Eukaryota</taxon>
        <taxon>Sar</taxon>
        <taxon>Stramenopiles</taxon>
        <taxon>Ochrophyta</taxon>
        <taxon>Bacillariophyta</taxon>
        <taxon>Coscinodiscophyceae</taxon>
        <taxon>Thalassiosirophycidae</taxon>
        <taxon>Stephanodiscales</taxon>
        <taxon>Stephanodiscaceae</taxon>
        <taxon>Cyclotella</taxon>
    </lineage>
</organism>
<dbReference type="InterPro" id="IPR055194">
    <property type="entry name" value="UBR1-like_WH"/>
</dbReference>
<dbReference type="Pfam" id="PF18995">
    <property type="entry name" value="PRT6_C"/>
    <property type="match status" value="1"/>
</dbReference>
<comment type="catalytic activity">
    <reaction evidence="1 10">
        <text>S-ubiquitinyl-[E2 ubiquitin-conjugating enzyme]-L-cysteine + [acceptor protein]-L-lysine = [E2 ubiquitin-conjugating enzyme]-L-cysteine + N(6)-ubiquitinyl-[acceptor protein]-L-lysine.</text>
        <dbReference type="EC" id="2.3.2.27"/>
    </reaction>
</comment>
<dbReference type="GO" id="GO:0061630">
    <property type="term" value="F:ubiquitin protein ligase activity"/>
    <property type="evidence" value="ECO:0007669"/>
    <property type="project" value="UniProtKB-UniRule"/>
</dbReference>
<feature type="compositionally biased region" description="Basic and acidic residues" evidence="11">
    <location>
        <begin position="2144"/>
        <end position="2153"/>
    </location>
</feature>
<comment type="similarity">
    <text evidence="8 10">Belongs to the E3 ubiquitin-protein ligase UBR1-like family.</text>
</comment>
<sequence length="3373" mass="368928">MSNNPTPAQLSALAAARAALAAAQEIPRAQSNITANRSSSPTWSARPNNNRPISQRINDNNEQGSSWPLAAYLEFVPGGIGYKPASRYGDDSEEEDGAVHLSKYCNLPELGSSSPSSKSNKKLTVETKATTSTSGPEVIIAKALAADAALRKYALHYSNQQSSSSSKIKVGYRLPSLSILAESVLVNPLTAVPATSSAMWAEKMILEYMDGRYEDIITSSDESFCNPEINTILSVNPSDVHLLREAIIAAWTTEEITTGRTPTGKGGSCISPKQTSGSTTANITNSTSNYTIDQAHQLPPPTLSTFLSSLHLLQRGLDPNHTKGASKVTPTGQPCGYVFRRNDIAWNCRTCQTDGTCVQCDTCFRNSNHEGHEVFFHRTTPGGCCDCGDREAWSVEGCCAMHRPLDVCVEIKDGSGASGEYDDYEAVRAAKKGRMEHCKIVDGVPPKAAEATREASALPPRLAAAMGVVIGSVLKAVEVACKGSAEGADVSQWRLSLADEMCRVWNGVGNDEEYYRRGAVLEKVRERMGLSDKELWTVPEHVLDASKENYTMESPQKCNLYLRLHNDDVHTFDDVIKALNQPNSSPTAVPIGGVGSIGKIGGRGLRAQEYGTISEELLVKRSSGASALAPVASDENVTMTDVAERTSASPGPSPGRALAAHRHDEIDSISPLISRVDESEILTRRVDADGQVVVREYETLDGAGIGFARLREDTGLHCSVMNSPRIEAEERAKALLEWLASLVAVHPAVAAMVVQALVDVTDGEDSLCADESAALGGVAKGVAVWNSARMMPCWSGTHEKWWYVNDPTPAWKRRLEAFPPHLESSYLTREEGRELFRQGLTSGLADKFIVATGTDPDFYADVPYSLPDSRLLKSPHALWGTLPTTHLTDTKRIGHPLLRRLSESSESMNDSIIDGVCLRPRIFVVDTDMRKHEEAEVLTCSLYPHRQPGLNLVSGKSYIDENGSLGSRYGEDVGLTSHEQAKLLVSCSSFLAPMSPILLMLLLDPYSPKLVRSSSHRLFLSLLTDGRFKSRFAASLGALVYRPTSTLFCAGIGTEADTLLGFTVQLFTTGSLVRALGNLDATRSLLCREDFDDEKEYVCISALPIAYSLVRCIHANILGATDEVSNLVIKAMEQKGGDESKNEKIKSALAMLSYQFGSEHPLSTRLPAAPDDKFIDKRCMKHKRLPHLLRDLEYIFETPGTAVKLLTSSRGNTNPPTSPDNAGDMITPSPSFTFPASNPNSLSTYIVTNPADFPSIWARLLRLGQGIDLQKRRISGGHVEYEDERWYGAYGLSLSLAGTGDALSDGPFQNLQLDSFQHESSRNTNREAMGNLFGAFFREIKMWLYQEGIIETGKSRHVANVGELESLQRSTLHVSVSQLDESSVKQISAATGIALAESCDVACENAVKNLPEAKLALLEAALLYERVRLSTIATNYGPSSHGPLMGDWLKVPNSPLAGDCLSFHLPLHRSLAKSIRCFCSTIVTSNEREMNPDTWWRLPLLDDDDAFASPDSDGVILKQDCLSAIVRPTHRSSNLRVVWSAGPDCSTQEAQSRRSRARLVSSAIASTKVVHSLCDHPLRCIAASQQIEHHMWAKNGGSLANMAHNYSGSVCRTFRDLDLTMVQLSAAGFNIGLGARRVFALLTNRFSLDGYLCDPDRRNMFGKMGWVKPPRLQEVEHAELLAESFFRTLCVLVSDLPPPPPSSPQDDFALRDDLKRELLHYLAVEPRSHSEAWSVAEAVTSRPDESSGGVDGAGSGASSFRAVFNEVLRSVAQQRTQSARSSGPPTFELKPECSNEYDPSYFHLRKTDHQHAMDNIARLRKQKLSALSKVNSSDMVLPLVAEPPRGHPRFLSSRLMLHLPAMYSAFRRYLMYALFNGNWLPPSEPKPMEISIVDSNEDDDMPLNSLEVATENQRNFRRATSEASNISSVTNAKPSGAPFSPAMVASSSKSFLEVLQLLTLQAHTLEECSTLHKQMSFLDHEQKSLSASIDVNTYLTQLVHVPNSLVNVWALLCAPDGPLPSGGSGENRGSVLGLCIALFEHRDADSNNNGAQKSANDDHGGSRTLSADGLRWLLRFINAFVDGAENISMAKQSATSGIPINRGSSSVVIDDETRDKIKRMLSNLQNLWPRAEDPTAPDDLSTSAHEKSKEARKAAQARVLAKMKKHQDSFAASISSQFKDESEKKLMDNEENLCIICRCDDADGDNGPMGYLGHVQRSRVLQLESKALYASGINPFELNLSNVYRVVGDKGCQLRSTESMDSAPVSFIAQGSFVEVLQSKMSPHLNLQSRRVFVKHLVPQNEKGDFVQGWASLQSWDGYVILSPLSSLCYSNSRWGSTRPVRAAGNQPYDGRFSANIEDGEFLCPLCKQLSNIVIPEGAYIDAGTPMPLSPTSMSEVKDGFEIVKSDVMSSAPPGDTSLIRNILTRKCSLTISEASSKNVDAIHQFGSNLLQAMLLSSESSSSQWKTQRKYWHPALRRWDFEDDDMDQNVIAGTAQIGSCLRLMRQLLISWSAVGHSAAAAETSARGVQQVVFGEVTYSSIDPWTNYATQNRDSHPMLLELRRTLSATSSLVDVVGLELGKQLGDGDSKSRGEVMSIVGSLVSDILEGNSWALNASNGVTDKQWQLVTPLVTSMPCHVSKEDTLSARLEARAVAASMWTITGSHLPSPKSSGNGMEVDSSPGVEVDQVGNVGSHKSDSIIASRSNELHYIQPPPNVPPKPLSVYRVEKNLSSELDCRWGTLNPFVLETQKDGETKLPFRPAVASAYLYVPLLAWDLNTFSGALFSALLSNSSSEPTVSTFELLQSSKLLLAARLIQVLTTPDGFLCTKNEEGDEYDDFDDEEDSWDDVKTKAEASAINDLISLSKKYVHNSTKSSHHGLDDSSLVRNVGNAILPFARSLILLLRASTSIVRQRQRSSGDNSSREETSADKIASSLLEKADAMTGEDGLKLLERFGAPLPSEVKSQPSWNSLVDRWLKSFVAFEACHGTRGHGLAFDKGTSSWVPQGSNPSAVKRATNGNGASPCHKKRDLSAFHNLHVESSPGAVEVARRPQEPQQQHDDAEDDDSDDNMSSNDSEDEGMEMIDDGLAASDEELEHVDDMDIDLDHFDFRNQGRFGIVSATMSNTDYDMDDDASDAKALVLDPDGSPIPGPDDTAFAHVSRAAIIPYQASISGTQPIGPGPRGPRGEMFEYKIANRLMRDLSHLGMIHVPGSPMNCLIRLPKSFVELYGIVNRVKGREGRPDDTEDESGYETAICLLTGAVMRSGASRRMKKDYRPPGTCTIHARKVGSGIGIFFLVQKCTVLLMHNNKSAYSHSLYVDDHGEEDVNLRRGRPLYFSEERYQALETMWRSHGIPREVSQIRSTSDRVIRDNWY</sequence>
<dbReference type="FunFam" id="2.10.110.30:FF:000002">
    <property type="entry name" value="Putative e3 ubiquitin-protein ligase ubr3"/>
    <property type="match status" value="1"/>
</dbReference>
<comment type="caution">
    <text evidence="13">The sequence shown here is derived from an EMBL/GenBank/DDBJ whole genome shotgun (WGS) entry which is preliminary data.</text>
</comment>
<gene>
    <name evidence="13" type="ORF">ACHAWO_000798</name>
</gene>
<feature type="compositionally biased region" description="Acidic residues" evidence="11">
    <location>
        <begin position="3060"/>
        <end position="3079"/>
    </location>
</feature>
<feature type="compositionally biased region" description="Polar residues" evidence="11">
    <location>
        <begin position="29"/>
        <end position="61"/>
    </location>
</feature>
<feature type="region of interest" description="Disordered" evidence="11">
    <location>
        <begin position="2128"/>
        <end position="2153"/>
    </location>
</feature>
<proteinExistence type="inferred from homology"/>
<evidence type="ECO:0000313" key="13">
    <source>
        <dbReference type="EMBL" id="KAL3782225.1"/>
    </source>
</evidence>
<feature type="zinc finger region" description="UBR-type" evidence="9">
    <location>
        <begin position="333"/>
        <end position="404"/>
    </location>
</feature>
<evidence type="ECO:0000256" key="6">
    <source>
        <dbReference type="ARBA" id="ARBA00022786"/>
    </source>
</evidence>
<keyword evidence="5 10" id="KW-0863">Zinc-finger</keyword>
<evidence type="ECO:0000256" key="9">
    <source>
        <dbReference type="PROSITE-ProRule" id="PRU00508"/>
    </source>
</evidence>
<dbReference type="GO" id="GO:0016567">
    <property type="term" value="P:protein ubiquitination"/>
    <property type="evidence" value="ECO:0007669"/>
    <property type="project" value="UniProtKB-UniRule"/>
</dbReference>
<evidence type="ECO:0000313" key="14">
    <source>
        <dbReference type="Proteomes" id="UP001530400"/>
    </source>
</evidence>
<evidence type="ECO:0000256" key="3">
    <source>
        <dbReference type="ARBA" id="ARBA00022679"/>
    </source>
</evidence>
<dbReference type="InterPro" id="IPR003126">
    <property type="entry name" value="Znf_UBR"/>
</dbReference>
<evidence type="ECO:0000256" key="7">
    <source>
        <dbReference type="ARBA" id="ARBA00022833"/>
    </source>
</evidence>
<feature type="region of interest" description="Disordered" evidence="11">
    <location>
        <begin position="1207"/>
        <end position="1230"/>
    </location>
</feature>
<evidence type="ECO:0000256" key="8">
    <source>
        <dbReference type="ARBA" id="ARBA00046341"/>
    </source>
</evidence>
<feature type="region of interest" description="Disordered" evidence="11">
    <location>
        <begin position="260"/>
        <end position="279"/>
    </location>
</feature>
<reference evidence="13 14" key="1">
    <citation type="submission" date="2024-10" db="EMBL/GenBank/DDBJ databases">
        <title>Updated reference genomes for cyclostephanoid diatoms.</title>
        <authorList>
            <person name="Roberts W.R."/>
            <person name="Alverson A.J."/>
        </authorList>
    </citation>
    <scope>NUCLEOTIDE SEQUENCE [LARGE SCALE GENOMIC DNA]</scope>
    <source>
        <strain evidence="13 14">AJA010-31</strain>
    </source>
</reference>
<dbReference type="EMBL" id="JALLPJ020000816">
    <property type="protein sequence ID" value="KAL3782225.1"/>
    <property type="molecule type" value="Genomic_DNA"/>
</dbReference>
<comment type="pathway">
    <text evidence="2 10">Protein modification; protein ubiquitination.</text>
</comment>
<evidence type="ECO:0000256" key="11">
    <source>
        <dbReference type="SAM" id="MobiDB-lite"/>
    </source>
</evidence>
<keyword evidence="14" id="KW-1185">Reference proteome</keyword>
<dbReference type="PANTHER" id="PTHR21497">
    <property type="entry name" value="UBIQUITIN LIGASE E3 ALPHA-RELATED"/>
    <property type="match status" value="1"/>
</dbReference>
<feature type="domain" description="UBR-type" evidence="12">
    <location>
        <begin position="333"/>
        <end position="404"/>
    </location>
</feature>
<evidence type="ECO:0000256" key="4">
    <source>
        <dbReference type="ARBA" id="ARBA00022723"/>
    </source>
</evidence>
<dbReference type="InterPro" id="IPR044046">
    <property type="entry name" value="E3_ligase_UBR-like_C"/>
</dbReference>
<protein>
    <recommendedName>
        <fullName evidence="10">E3 ubiquitin-protein ligase</fullName>
        <ecNumber evidence="10">2.3.2.27</ecNumber>
    </recommendedName>
</protein>
<evidence type="ECO:0000256" key="5">
    <source>
        <dbReference type="ARBA" id="ARBA00022771"/>
    </source>
</evidence>
<dbReference type="Pfam" id="PF22960">
    <property type="entry name" value="WHD_UBR1"/>
    <property type="match status" value="1"/>
</dbReference>
<keyword evidence="3 10" id="KW-0808">Transferase</keyword>
<dbReference type="Pfam" id="PF02207">
    <property type="entry name" value="zf-UBR"/>
    <property type="match status" value="1"/>
</dbReference>
<keyword evidence="6 10" id="KW-0833">Ubl conjugation pathway</keyword>
<feature type="compositionally biased region" description="Polar residues" evidence="11">
    <location>
        <begin position="3002"/>
        <end position="3020"/>
    </location>
</feature>
<dbReference type="Gene3D" id="2.10.110.30">
    <property type="match status" value="1"/>
</dbReference>
<keyword evidence="7 10" id="KW-0862">Zinc</keyword>
<feature type="region of interest" description="Disordered" evidence="11">
    <location>
        <begin position="3002"/>
        <end position="3027"/>
    </location>
</feature>
<evidence type="ECO:0000256" key="10">
    <source>
        <dbReference type="RuleBase" id="RU366018"/>
    </source>
</evidence>
<keyword evidence="4 10" id="KW-0479">Metal-binding</keyword>
<feature type="region of interest" description="Disordered" evidence="11">
    <location>
        <begin position="110"/>
        <end position="129"/>
    </location>
</feature>
<dbReference type="PROSITE" id="PS51157">
    <property type="entry name" value="ZF_UBR"/>
    <property type="match status" value="1"/>
</dbReference>
<dbReference type="SMART" id="SM00396">
    <property type="entry name" value="ZnF_UBR1"/>
    <property type="match status" value="1"/>
</dbReference>
<dbReference type="GO" id="GO:0008270">
    <property type="term" value="F:zinc ion binding"/>
    <property type="evidence" value="ECO:0007669"/>
    <property type="project" value="UniProtKB-UniRule"/>
</dbReference>
<dbReference type="PANTHER" id="PTHR21497:SF24">
    <property type="entry name" value="E3 UBIQUITIN-PROTEIN LIGASE UBR1"/>
    <property type="match status" value="1"/>
</dbReference>
<evidence type="ECO:0000259" key="12">
    <source>
        <dbReference type="PROSITE" id="PS51157"/>
    </source>
</evidence>
<evidence type="ECO:0000256" key="1">
    <source>
        <dbReference type="ARBA" id="ARBA00000900"/>
    </source>
</evidence>
<dbReference type="CDD" id="cd19673">
    <property type="entry name" value="UBR-box_UBR3"/>
    <property type="match status" value="1"/>
</dbReference>